<organism evidence="1 2">
    <name type="scientific">Shimia gijangensis</name>
    <dbReference type="NCBI Taxonomy" id="1470563"/>
    <lineage>
        <taxon>Bacteria</taxon>
        <taxon>Pseudomonadati</taxon>
        <taxon>Pseudomonadota</taxon>
        <taxon>Alphaproteobacteria</taxon>
        <taxon>Rhodobacterales</taxon>
        <taxon>Roseobacteraceae</taxon>
    </lineage>
</organism>
<protein>
    <submittedName>
        <fullName evidence="1">Uncharacterized protein</fullName>
    </submittedName>
</protein>
<dbReference type="Proteomes" id="UP000183982">
    <property type="component" value="Unassembled WGS sequence"/>
</dbReference>
<proteinExistence type="predicted"/>
<reference evidence="2" key="1">
    <citation type="submission" date="2016-11" db="EMBL/GenBank/DDBJ databases">
        <authorList>
            <person name="Varghese N."/>
            <person name="Submissions S."/>
        </authorList>
    </citation>
    <scope>NUCLEOTIDE SEQUENCE [LARGE SCALE GENOMIC DNA]</scope>
    <source>
        <strain evidence="2">DSM 100564</strain>
    </source>
</reference>
<dbReference type="AlphaFoldDB" id="A0A1M6L942"/>
<dbReference type="RefSeq" id="WP_073252606.1">
    <property type="nucleotide sequence ID" value="NZ_FQZQ01000011.1"/>
</dbReference>
<sequence>MRKFIGVLIGLSLIEFGVIAFVGQSNVAQRNGNVEDFTDVNATLWAATMTTLSNDDDAWIWTEPH</sequence>
<accession>A0A1M6L942</accession>
<evidence type="ECO:0000313" key="2">
    <source>
        <dbReference type="Proteomes" id="UP000183982"/>
    </source>
</evidence>
<keyword evidence="2" id="KW-1185">Reference proteome</keyword>
<evidence type="ECO:0000313" key="1">
    <source>
        <dbReference type="EMBL" id="SHJ67685.1"/>
    </source>
</evidence>
<name>A0A1M6L942_9RHOB</name>
<gene>
    <name evidence="1" type="ORF">SAMN05444000_111118</name>
</gene>
<dbReference type="EMBL" id="FQZQ01000011">
    <property type="protein sequence ID" value="SHJ67685.1"/>
    <property type="molecule type" value="Genomic_DNA"/>
</dbReference>